<dbReference type="Proteomes" id="UP000475214">
    <property type="component" value="Unassembled WGS sequence"/>
</dbReference>
<dbReference type="Gene3D" id="1.20.1440.30">
    <property type="entry name" value="Biosynthetic Protein domain"/>
    <property type="match status" value="1"/>
</dbReference>
<comment type="caution">
    <text evidence="1">The sequence shown here is derived from an EMBL/GenBank/DDBJ whole genome shotgun (WGS) entry which is preliminary data.</text>
</comment>
<dbReference type="AlphaFoldDB" id="A0A6L9SCB6"/>
<gene>
    <name evidence="1" type="ORF">G1H10_19305</name>
</gene>
<dbReference type="GO" id="GO:0046677">
    <property type="term" value="P:response to antibiotic"/>
    <property type="evidence" value="ECO:0007669"/>
    <property type="project" value="InterPro"/>
</dbReference>
<dbReference type="RefSeq" id="WP_163740779.1">
    <property type="nucleotide sequence ID" value="NZ_JAAGOA010000014.1"/>
</dbReference>
<dbReference type="InterPro" id="IPR007815">
    <property type="entry name" value="Emycin_Estase"/>
</dbReference>
<proteinExistence type="predicted"/>
<dbReference type="Gene3D" id="3.40.1660.10">
    <property type="entry name" value="EreA-like (biosynthetic domain)"/>
    <property type="match status" value="1"/>
</dbReference>
<protein>
    <submittedName>
        <fullName evidence="1">Erythromycin esterase family protein</fullName>
    </submittedName>
</protein>
<name>A0A6L9SCB6_9ACTN</name>
<reference evidence="1 2" key="1">
    <citation type="submission" date="2020-02" db="EMBL/GenBank/DDBJ databases">
        <authorList>
            <person name="Li X.-J."/>
            <person name="Han X.-M."/>
        </authorList>
    </citation>
    <scope>NUCLEOTIDE SEQUENCE [LARGE SCALE GENOMIC DNA]</scope>
    <source>
        <strain evidence="1 2">CCTCC AB 2017055</strain>
    </source>
</reference>
<evidence type="ECO:0000313" key="2">
    <source>
        <dbReference type="Proteomes" id="UP000475214"/>
    </source>
</evidence>
<dbReference type="EMBL" id="JAAGOA010000014">
    <property type="protein sequence ID" value="NEE02324.1"/>
    <property type="molecule type" value="Genomic_DNA"/>
</dbReference>
<dbReference type="Pfam" id="PF05139">
    <property type="entry name" value="Erythro_esteras"/>
    <property type="match status" value="1"/>
</dbReference>
<dbReference type="InterPro" id="IPR052036">
    <property type="entry name" value="Hydrolase/PRTase-associated"/>
</dbReference>
<dbReference type="CDD" id="cd14728">
    <property type="entry name" value="Ere-like"/>
    <property type="match status" value="1"/>
</dbReference>
<dbReference type="PANTHER" id="PTHR31299">
    <property type="entry name" value="ESTERASE, PUTATIVE (AFU_ORTHOLOGUE AFUA_1G05850)-RELATED"/>
    <property type="match status" value="1"/>
</dbReference>
<dbReference type="PIRSF" id="PIRSF036794">
    <property type="entry name" value="UCP_erythr_ester"/>
    <property type="match status" value="1"/>
</dbReference>
<keyword evidence="2" id="KW-1185">Reference proteome</keyword>
<dbReference type="PANTHER" id="PTHR31299:SF0">
    <property type="entry name" value="ESTERASE, PUTATIVE (AFU_ORTHOLOGUE AFUA_1G05850)-RELATED"/>
    <property type="match status" value="1"/>
</dbReference>
<evidence type="ECO:0000313" key="1">
    <source>
        <dbReference type="EMBL" id="NEE02324.1"/>
    </source>
</evidence>
<accession>A0A6L9SCB6</accession>
<organism evidence="1 2">
    <name type="scientific">Phytoactinopolyspora halotolerans</name>
    <dbReference type="NCBI Taxonomy" id="1981512"/>
    <lineage>
        <taxon>Bacteria</taxon>
        <taxon>Bacillati</taxon>
        <taxon>Actinomycetota</taxon>
        <taxon>Actinomycetes</taxon>
        <taxon>Jiangellales</taxon>
        <taxon>Jiangellaceae</taxon>
        <taxon>Phytoactinopolyspora</taxon>
    </lineage>
</organism>
<sequence length="451" mass="50078">MPATDGTPATGPTSTTVNDIRDAAHPLHATGDLDPLLAHIGDARHVLIGEASHGTSEFYRWRAELTRRLIAEDGFSFVAVEGDWPDCHRVHLAVTRTGQQPVGPIEALRAYRRWPTWMWANEEVAEFVRWLRRYNDEYAGGAPAGFHGMDVYSLWDSLFAIQDYAREYAPDALEAAQRAYECFEPYREDPHTYAWAGATLPDGCRADVVALLANLRAQDGRDTTPAGALTEQFVAEQNAAVVAEAERYYRTVVRGGGESWNVRDHHMVDTYDRLLRAYGPQAKGVIWAHNTHLGDARFTDMAASGMVNVGQLMRQRHGPDGVVLVGMGTHRGTVTAADRWEAPARTLDVPPARDGSVEAEVHGALGDHGDSLFVFSDPAEQPRDSWLRRVYGHRAIGVVYDPAREHRGNYVPSVLGRRYDAFLYLDRTSALHPLRPADQRTGEKEAYPTGV</sequence>
<dbReference type="SUPFAM" id="SSF159501">
    <property type="entry name" value="EreA/ChaN-like"/>
    <property type="match status" value="1"/>
</dbReference>
<dbReference type="Gene3D" id="3.30.1870.10">
    <property type="entry name" value="EreA-like, domain 2"/>
    <property type="match status" value="1"/>
</dbReference>
<dbReference type="InterPro" id="IPR014622">
    <property type="entry name" value="UCP036794_erythomycin"/>
</dbReference>